<feature type="region of interest" description="Disordered" evidence="13">
    <location>
        <begin position="1"/>
        <end position="24"/>
    </location>
</feature>
<keyword evidence="8" id="KW-0010">Activator</keyword>
<protein>
    <recommendedName>
        <fullName evidence="3">histone acetyltransferase</fullName>
        <ecNumber evidence="3">2.3.1.48</ecNumber>
    </recommendedName>
</protein>
<keyword evidence="11" id="KW-0012">Acyltransferase</keyword>
<dbReference type="PANTHER" id="PTHR45750:SF3">
    <property type="entry name" value="HISTONE ACETYLTRANSFERASE"/>
    <property type="match status" value="1"/>
</dbReference>
<dbReference type="GO" id="GO:0005634">
    <property type="term" value="C:nucleus"/>
    <property type="evidence" value="ECO:0007669"/>
    <property type="project" value="UniProtKB-SubCell"/>
</dbReference>
<evidence type="ECO:0000256" key="5">
    <source>
        <dbReference type="ARBA" id="ARBA00022853"/>
    </source>
</evidence>
<dbReference type="Pfam" id="PF00583">
    <property type="entry name" value="Acetyltransf_1"/>
    <property type="match status" value="1"/>
</dbReference>
<accession>A0A7S1KPA2</accession>
<dbReference type="Gene3D" id="3.40.630.30">
    <property type="match status" value="1"/>
</dbReference>
<proteinExistence type="inferred from homology"/>
<dbReference type="Pfam" id="PF00439">
    <property type="entry name" value="Bromodomain"/>
    <property type="match status" value="1"/>
</dbReference>
<dbReference type="SUPFAM" id="SSF47370">
    <property type="entry name" value="Bromodomain"/>
    <property type="match status" value="1"/>
</dbReference>
<dbReference type="EC" id="2.3.1.48" evidence="3"/>
<evidence type="ECO:0000256" key="6">
    <source>
        <dbReference type="ARBA" id="ARBA00023015"/>
    </source>
</evidence>
<name>A0A7S1KPA2_9EUKA</name>
<evidence type="ECO:0000256" key="9">
    <source>
        <dbReference type="ARBA" id="ARBA00023163"/>
    </source>
</evidence>
<evidence type="ECO:0000256" key="8">
    <source>
        <dbReference type="ARBA" id="ARBA00023159"/>
    </source>
</evidence>
<evidence type="ECO:0000256" key="1">
    <source>
        <dbReference type="ARBA" id="ARBA00004123"/>
    </source>
</evidence>
<dbReference type="InterPro" id="IPR018359">
    <property type="entry name" value="Bromodomain_CS"/>
</dbReference>
<feature type="domain" description="Bromo" evidence="14">
    <location>
        <begin position="582"/>
        <end position="651"/>
    </location>
</feature>
<feature type="compositionally biased region" description="Basic and acidic residues" evidence="13">
    <location>
        <begin position="99"/>
        <end position="112"/>
    </location>
</feature>
<dbReference type="PRINTS" id="PR00503">
    <property type="entry name" value="BROMODOMAIN"/>
</dbReference>
<evidence type="ECO:0000256" key="12">
    <source>
        <dbReference type="PROSITE-ProRule" id="PRU00035"/>
    </source>
</evidence>
<organism evidence="16">
    <name type="scientific">Percolomonas cosmopolitus</name>
    <dbReference type="NCBI Taxonomy" id="63605"/>
    <lineage>
        <taxon>Eukaryota</taxon>
        <taxon>Discoba</taxon>
        <taxon>Heterolobosea</taxon>
        <taxon>Tetramitia</taxon>
        <taxon>Eutetramitia</taxon>
        <taxon>Percolomonadidae</taxon>
        <taxon>Percolomonas</taxon>
    </lineage>
</organism>
<feature type="domain" description="N-acetyltransferase" evidence="15">
    <location>
        <begin position="325"/>
        <end position="468"/>
    </location>
</feature>
<keyword evidence="10" id="KW-0539">Nucleus</keyword>
<dbReference type="InterPro" id="IPR037800">
    <property type="entry name" value="GCN5"/>
</dbReference>
<keyword evidence="6" id="KW-0805">Transcription regulation</keyword>
<dbReference type="InterPro" id="IPR000182">
    <property type="entry name" value="GNAT_dom"/>
</dbReference>
<dbReference type="CDD" id="cd04301">
    <property type="entry name" value="NAT_SF"/>
    <property type="match status" value="1"/>
</dbReference>
<dbReference type="Gene3D" id="1.20.920.10">
    <property type="entry name" value="Bromodomain-like"/>
    <property type="match status" value="1"/>
</dbReference>
<dbReference type="PROSITE" id="PS50014">
    <property type="entry name" value="BROMODOMAIN_2"/>
    <property type="match status" value="1"/>
</dbReference>
<dbReference type="EMBL" id="HBGD01004844">
    <property type="protein sequence ID" value="CAD9080789.1"/>
    <property type="molecule type" value="Transcribed_RNA"/>
</dbReference>
<dbReference type="PROSITE" id="PS00633">
    <property type="entry name" value="BROMODOMAIN_1"/>
    <property type="match status" value="1"/>
</dbReference>
<evidence type="ECO:0000256" key="11">
    <source>
        <dbReference type="ARBA" id="ARBA00023315"/>
    </source>
</evidence>
<evidence type="ECO:0000256" key="7">
    <source>
        <dbReference type="ARBA" id="ARBA00023117"/>
    </source>
</evidence>
<dbReference type="InterPro" id="IPR036427">
    <property type="entry name" value="Bromodomain-like_sf"/>
</dbReference>
<evidence type="ECO:0000256" key="2">
    <source>
        <dbReference type="ARBA" id="ARBA00008607"/>
    </source>
</evidence>
<dbReference type="PANTHER" id="PTHR45750">
    <property type="entry name" value="GH11602P"/>
    <property type="match status" value="1"/>
</dbReference>
<evidence type="ECO:0000256" key="4">
    <source>
        <dbReference type="ARBA" id="ARBA00022679"/>
    </source>
</evidence>
<evidence type="ECO:0000256" key="13">
    <source>
        <dbReference type="SAM" id="MobiDB-lite"/>
    </source>
</evidence>
<evidence type="ECO:0000256" key="10">
    <source>
        <dbReference type="ARBA" id="ARBA00023242"/>
    </source>
</evidence>
<sequence>MNPSTHPSSSSSSSSHLFPSLPPSHQSPYSILHNILYLYKHTIQNPTQRVRRPVRDSFEKDMMRFIVREIIIQLEVHFHSESGENTRGNGHQMEDEGDNASRRAKEEKEEKFTSTSLSTVSAADAPLNKDAEEQSFDSKKDAEDNDNPVLLPSSLNSFIRDLRDIDKVNDEDAICEKTCEALFAYYDASAHGAGANKKSSDDNVPAQPRVISLTERPYISQHTMQTFMDPDIYTYTREDILQQLHSAYQHVMTEYMQYTTTVYVKNIGERPSQNLTVHGEKHNTHYKVKKYSITVIEDSTKFWNIDANIKTKDGDTVLGKELQFRHIRNDGHVSHLKLLNGVKYIYSKQLPNMPTHYIARLVFDRTHRTMLAIKDGAVVGGITYKPFEPQGFAEIAFVAVDGSLQVKQCGTRLMNQLKHYFKQEGKVWRFLTFADNSAVGFFKKMGFSKDITIQNWRYGSYIKYYTDVSLMECVLRPGIPYLKAKDWVAKQEELVTEHAKIQEQRRQEDPDNFTVQAKPSRSHHGLYFNSKGNLYNKYKGSRIKRIEDVPGLKNARGLLPVPSEEELTKLSDELKVVWRAVHDHKDAHIFHFAVDRTIEDYYQIIKTPVDLSLIESRLDKLYYRQPEMFVADFKRLFDNCRVYNEQNNFLYNMANNCDRLFREKMKEKGFLMDGLEPIPEDK</sequence>
<dbReference type="GO" id="GO:0045944">
    <property type="term" value="P:positive regulation of transcription by RNA polymerase II"/>
    <property type="evidence" value="ECO:0007669"/>
    <property type="project" value="TreeGrafter"/>
</dbReference>
<comment type="similarity">
    <text evidence="2">Belongs to the acetyltransferase family. GCN5 subfamily.</text>
</comment>
<dbReference type="PROSITE" id="PS51186">
    <property type="entry name" value="GNAT"/>
    <property type="match status" value="1"/>
</dbReference>
<dbReference type="SUPFAM" id="SSF55729">
    <property type="entry name" value="Acyl-CoA N-acyltransferases (Nat)"/>
    <property type="match status" value="1"/>
</dbReference>
<evidence type="ECO:0000259" key="14">
    <source>
        <dbReference type="PROSITE" id="PS50014"/>
    </source>
</evidence>
<dbReference type="GO" id="GO:0000123">
    <property type="term" value="C:histone acetyltransferase complex"/>
    <property type="evidence" value="ECO:0007669"/>
    <property type="project" value="TreeGrafter"/>
</dbReference>
<keyword evidence="7 12" id="KW-0103">Bromodomain</keyword>
<dbReference type="GO" id="GO:0010484">
    <property type="term" value="F:histone H3 acetyltransferase activity"/>
    <property type="evidence" value="ECO:0007669"/>
    <property type="project" value="TreeGrafter"/>
</dbReference>
<comment type="subcellular location">
    <subcellularLocation>
        <location evidence="1">Nucleus</location>
    </subcellularLocation>
</comment>
<feature type="region of interest" description="Disordered" evidence="13">
    <location>
        <begin position="81"/>
        <end position="150"/>
    </location>
</feature>
<keyword evidence="9" id="KW-0804">Transcription</keyword>
<evidence type="ECO:0000256" key="3">
    <source>
        <dbReference type="ARBA" id="ARBA00013184"/>
    </source>
</evidence>
<evidence type="ECO:0000313" key="16">
    <source>
        <dbReference type="EMBL" id="CAD9080789.1"/>
    </source>
</evidence>
<dbReference type="AlphaFoldDB" id="A0A7S1KPA2"/>
<dbReference type="SMART" id="SM00297">
    <property type="entry name" value="BROMO"/>
    <property type="match status" value="1"/>
</dbReference>
<reference evidence="16" key="1">
    <citation type="submission" date="2021-01" db="EMBL/GenBank/DDBJ databases">
        <authorList>
            <person name="Corre E."/>
            <person name="Pelletier E."/>
            <person name="Niang G."/>
            <person name="Scheremetjew M."/>
            <person name="Finn R."/>
            <person name="Kale V."/>
            <person name="Holt S."/>
            <person name="Cochrane G."/>
            <person name="Meng A."/>
            <person name="Brown T."/>
            <person name="Cohen L."/>
        </authorList>
    </citation>
    <scope>NUCLEOTIDE SEQUENCE</scope>
    <source>
        <strain evidence="16">WS</strain>
    </source>
</reference>
<dbReference type="InterPro" id="IPR001487">
    <property type="entry name" value="Bromodomain"/>
</dbReference>
<dbReference type="InterPro" id="IPR016181">
    <property type="entry name" value="Acyl_CoA_acyltransferase"/>
</dbReference>
<keyword evidence="5" id="KW-0156">Chromatin regulator</keyword>
<gene>
    <name evidence="16" type="ORF">PCOS0759_LOCUS4029</name>
</gene>
<feature type="compositionally biased region" description="Basic and acidic residues" evidence="13">
    <location>
        <begin position="127"/>
        <end position="142"/>
    </location>
</feature>
<evidence type="ECO:0000259" key="15">
    <source>
        <dbReference type="PROSITE" id="PS51186"/>
    </source>
</evidence>
<keyword evidence="4" id="KW-0808">Transferase</keyword>